<organism evidence="2 3">
    <name type="scientific">Jatropha curcas</name>
    <name type="common">Barbados nut</name>
    <dbReference type="NCBI Taxonomy" id="180498"/>
    <lineage>
        <taxon>Eukaryota</taxon>
        <taxon>Viridiplantae</taxon>
        <taxon>Streptophyta</taxon>
        <taxon>Embryophyta</taxon>
        <taxon>Tracheophyta</taxon>
        <taxon>Spermatophyta</taxon>
        <taxon>Magnoliopsida</taxon>
        <taxon>eudicotyledons</taxon>
        <taxon>Gunneridae</taxon>
        <taxon>Pentapetalae</taxon>
        <taxon>rosids</taxon>
        <taxon>fabids</taxon>
        <taxon>Malpighiales</taxon>
        <taxon>Euphorbiaceae</taxon>
        <taxon>Crotonoideae</taxon>
        <taxon>Jatropheae</taxon>
        <taxon>Jatropha</taxon>
    </lineage>
</organism>
<feature type="compositionally biased region" description="Polar residues" evidence="1">
    <location>
        <begin position="18"/>
        <end position="29"/>
    </location>
</feature>
<sequence>MSLKPNSNVLINAEKTDSTLASSGGRKNSNQVKLAAITMPCELRITKPKPQGPRSRTATSQFTVIKPAGGAFQTRLIRFAEPILGVRVGD</sequence>
<evidence type="ECO:0000313" key="3">
    <source>
        <dbReference type="Proteomes" id="UP000027138"/>
    </source>
</evidence>
<gene>
    <name evidence="2" type="ORF">JCGZ_12932</name>
</gene>
<keyword evidence="3" id="KW-1185">Reference proteome</keyword>
<reference evidence="2 3" key="1">
    <citation type="journal article" date="2014" name="PLoS ONE">
        <title>Global Analysis of Gene Expression Profiles in Physic Nut (Jatropha curcas L.) Seedlings Exposed to Salt Stress.</title>
        <authorList>
            <person name="Zhang L."/>
            <person name="Zhang C."/>
            <person name="Wu P."/>
            <person name="Chen Y."/>
            <person name="Li M."/>
            <person name="Jiang H."/>
            <person name="Wu G."/>
        </authorList>
    </citation>
    <scope>NUCLEOTIDE SEQUENCE [LARGE SCALE GENOMIC DNA]</scope>
    <source>
        <strain evidence="3">cv. GZQX0401</strain>
        <tissue evidence="2">Young leaves</tissue>
    </source>
</reference>
<name>A0A067LPJ5_JATCU</name>
<protein>
    <submittedName>
        <fullName evidence="2">Uncharacterized protein</fullName>
    </submittedName>
</protein>
<accession>A0A067LPJ5</accession>
<evidence type="ECO:0000256" key="1">
    <source>
        <dbReference type="SAM" id="MobiDB-lite"/>
    </source>
</evidence>
<dbReference type="Proteomes" id="UP000027138">
    <property type="component" value="Unassembled WGS sequence"/>
</dbReference>
<evidence type="ECO:0000313" key="2">
    <source>
        <dbReference type="EMBL" id="KDP46449.1"/>
    </source>
</evidence>
<feature type="compositionally biased region" description="Polar residues" evidence="1">
    <location>
        <begin position="1"/>
        <end position="10"/>
    </location>
</feature>
<dbReference type="EMBL" id="KK914218">
    <property type="protein sequence ID" value="KDP46449.1"/>
    <property type="molecule type" value="Genomic_DNA"/>
</dbReference>
<proteinExistence type="predicted"/>
<feature type="region of interest" description="Disordered" evidence="1">
    <location>
        <begin position="1"/>
        <end position="29"/>
    </location>
</feature>
<dbReference type="AlphaFoldDB" id="A0A067LPJ5"/>